<dbReference type="PROSITE" id="PS50090">
    <property type="entry name" value="MYB_LIKE"/>
    <property type="match status" value="1"/>
</dbReference>
<dbReference type="InterPro" id="IPR009057">
    <property type="entry name" value="Homeodomain-like_sf"/>
</dbReference>
<dbReference type="eggNOG" id="KOG0051">
    <property type="taxonomic scope" value="Eukaryota"/>
</dbReference>
<feature type="domain" description="Myb-like" evidence="2">
    <location>
        <begin position="333"/>
        <end position="382"/>
    </location>
</feature>
<dbReference type="Proteomes" id="UP000016088">
    <property type="component" value="Unassembled WGS sequence"/>
</dbReference>
<evidence type="ECO:0000313" key="3">
    <source>
        <dbReference type="EMBL" id="EPX71472.1"/>
    </source>
</evidence>
<accession>S9PU26</accession>
<dbReference type="InterPro" id="IPR001005">
    <property type="entry name" value="SANT/Myb"/>
</dbReference>
<dbReference type="VEuPathDB" id="FungiDB:SOCG_01689"/>
<sequence>MRKFIGTEPNCNCTSEEHLHSLNKDAFSSQSLISNPCSIENNNSDALQTKITSNCMEQHNTIMIDSTENSFQSPSKNVRKDIYDFDEGDEFVFGSLATKPSTPQRLAITSWTEDQRECLEAAKQIIKSNVYSSIIIRTYPPKRKQQESLTDVEVDPMTVDSETSLVVKKRKSSWTEEDETWFRGKIDELLQARSISPDQMKEILETPDAKMRLFGFLESASLCLHRSESSLLAYMRAIFEVTGYERLPIQDIALKTEDSSIPFFNCSDAEYIHGCILSFCENEGITLDEFGHRICDPSIRYTGQQSLYNEILLKIQNNVDKKSLLNYIKLVYRPKSEQETWSEETFQKLYQLVSQRGTKWNWIATQLGLPSEECALLWRFVAKPSRHSSAKSLTSSPKSGSTSSFEKLTDKESQVDFKFQSLNDNKNFAKTRTAEDHPELSAEDTKEEPSVTKPKHDENDKQGKKKSYKKRKRKNASRFYAGDSLQLLEHVNNCVSADAKITADLDWNRISSVMSKWTNEELKLQTDNLISTVKGWKKKPLQQNIKAAIDELKTLPQGTLKQTNRKI</sequence>
<dbReference type="OMA" id="YMRAIFE"/>
<feature type="compositionally biased region" description="Basic residues" evidence="1">
    <location>
        <begin position="463"/>
        <end position="475"/>
    </location>
</feature>
<dbReference type="RefSeq" id="XP_013020096.1">
    <property type="nucleotide sequence ID" value="XM_013164642.1"/>
</dbReference>
<organism evidence="3 4">
    <name type="scientific">Schizosaccharomyces octosporus (strain yFS286)</name>
    <name type="common">Fission yeast</name>
    <name type="synonym">Octosporomyces octosporus</name>
    <dbReference type="NCBI Taxonomy" id="483514"/>
    <lineage>
        <taxon>Eukaryota</taxon>
        <taxon>Fungi</taxon>
        <taxon>Dikarya</taxon>
        <taxon>Ascomycota</taxon>
        <taxon>Taphrinomycotina</taxon>
        <taxon>Schizosaccharomycetes</taxon>
        <taxon>Schizosaccharomycetales</taxon>
        <taxon>Schizosaccharomycetaceae</taxon>
        <taxon>Schizosaccharomyces</taxon>
    </lineage>
</organism>
<evidence type="ECO:0000259" key="2">
    <source>
        <dbReference type="PROSITE" id="PS50090"/>
    </source>
</evidence>
<dbReference type="AlphaFoldDB" id="S9PU26"/>
<keyword evidence="4" id="KW-1185">Reference proteome</keyword>
<feature type="compositionally biased region" description="Basic and acidic residues" evidence="1">
    <location>
        <begin position="432"/>
        <end position="462"/>
    </location>
</feature>
<feature type="region of interest" description="Disordered" evidence="1">
    <location>
        <begin position="428"/>
        <end position="475"/>
    </location>
</feature>
<dbReference type="EMBL" id="KE503208">
    <property type="protein sequence ID" value="EPX71472.1"/>
    <property type="molecule type" value="Genomic_DNA"/>
</dbReference>
<protein>
    <submittedName>
        <fullName evidence="3">Myb family protein Eta2</fullName>
    </submittedName>
</protein>
<name>S9PU26_SCHOY</name>
<gene>
    <name evidence="3" type="ORF">SOCG_01689</name>
</gene>
<dbReference type="SUPFAM" id="SSF46689">
    <property type="entry name" value="Homeodomain-like"/>
    <property type="match status" value="1"/>
</dbReference>
<dbReference type="HOGENOM" id="CLU_483250_0_0_1"/>
<evidence type="ECO:0000256" key="1">
    <source>
        <dbReference type="SAM" id="MobiDB-lite"/>
    </source>
</evidence>
<evidence type="ECO:0000313" key="4">
    <source>
        <dbReference type="Proteomes" id="UP000016088"/>
    </source>
</evidence>
<dbReference type="OrthoDB" id="2143914at2759"/>
<dbReference type="GeneID" id="25030669"/>
<proteinExistence type="predicted"/>
<reference evidence="3 4" key="1">
    <citation type="journal article" date="2011" name="Science">
        <title>Comparative functional genomics of the fission yeasts.</title>
        <authorList>
            <person name="Rhind N."/>
            <person name="Chen Z."/>
            <person name="Yassour M."/>
            <person name="Thompson D.A."/>
            <person name="Haas B.J."/>
            <person name="Habib N."/>
            <person name="Wapinski I."/>
            <person name="Roy S."/>
            <person name="Lin M.F."/>
            <person name="Heiman D.I."/>
            <person name="Young S.K."/>
            <person name="Furuya K."/>
            <person name="Guo Y."/>
            <person name="Pidoux A."/>
            <person name="Chen H.M."/>
            <person name="Robbertse B."/>
            <person name="Goldberg J.M."/>
            <person name="Aoki K."/>
            <person name="Bayne E.H."/>
            <person name="Berlin A.M."/>
            <person name="Desjardins C.A."/>
            <person name="Dobbs E."/>
            <person name="Dukaj L."/>
            <person name="Fan L."/>
            <person name="FitzGerald M.G."/>
            <person name="French C."/>
            <person name="Gujja S."/>
            <person name="Hansen K."/>
            <person name="Keifenheim D."/>
            <person name="Levin J.Z."/>
            <person name="Mosher R.A."/>
            <person name="Mueller C.A."/>
            <person name="Pfiffner J."/>
            <person name="Priest M."/>
            <person name="Russ C."/>
            <person name="Smialowska A."/>
            <person name="Swoboda P."/>
            <person name="Sykes S.M."/>
            <person name="Vaughn M."/>
            <person name="Vengrova S."/>
            <person name="Yoder R."/>
            <person name="Zeng Q."/>
            <person name="Allshire R."/>
            <person name="Baulcombe D."/>
            <person name="Birren B.W."/>
            <person name="Brown W."/>
            <person name="Ekwall K."/>
            <person name="Kellis M."/>
            <person name="Leatherwood J."/>
            <person name="Levin H."/>
            <person name="Margalit H."/>
            <person name="Martienssen R."/>
            <person name="Nieduszynski C.A."/>
            <person name="Spatafora J.W."/>
            <person name="Friedman N."/>
            <person name="Dalgaard J.Z."/>
            <person name="Baumann P."/>
            <person name="Niki H."/>
            <person name="Regev A."/>
            <person name="Nusbaum C."/>
        </authorList>
    </citation>
    <scope>NUCLEOTIDE SEQUENCE [LARGE SCALE GENOMIC DNA]</scope>
    <source>
        <strain evidence="4">yFS286</strain>
    </source>
</reference>